<dbReference type="InterPro" id="IPR000795">
    <property type="entry name" value="T_Tr_GTP-bd_dom"/>
</dbReference>
<gene>
    <name evidence="6" type="ORF">HOLleu_28112</name>
</gene>
<dbReference type="Gene3D" id="3.40.50.300">
    <property type="entry name" value="P-loop containing nucleotide triphosphate hydrolases"/>
    <property type="match status" value="1"/>
</dbReference>
<dbReference type="PANTHER" id="PTHR43261:SF1">
    <property type="entry name" value="RIBOSOME-RELEASING FACTOR 2, MITOCHONDRIAL"/>
    <property type="match status" value="1"/>
</dbReference>
<dbReference type="InterPro" id="IPR009022">
    <property type="entry name" value="EFG_III"/>
</dbReference>
<comment type="caution">
    <text evidence="6">The sequence shown here is derived from an EMBL/GenBank/DDBJ whole genome shotgun (WGS) entry which is preliminary data.</text>
</comment>
<keyword evidence="3" id="KW-0496">Mitochondrion</keyword>
<dbReference type="InterPro" id="IPR020568">
    <property type="entry name" value="Ribosomal_Su5_D2-typ_SF"/>
</dbReference>
<evidence type="ECO:0000313" key="6">
    <source>
        <dbReference type="EMBL" id="KAJ8028865.1"/>
    </source>
</evidence>
<organism evidence="6 7">
    <name type="scientific">Holothuria leucospilota</name>
    <name type="common">Black long sea cucumber</name>
    <name type="synonym">Mertensiothuria leucospilota</name>
    <dbReference type="NCBI Taxonomy" id="206669"/>
    <lineage>
        <taxon>Eukaryota</taxon>
        <taxon>Metazoa</taxon>
        <taxon>Echinodermata</taxon>
        <taxon>Eleutherozoa</taxon>
        <taxon>Echinozoa</taxon>
        <taxon>Holothuroidea</taxon>
        <taxon>Aspidochirotacea</taxon>
        <taxon>Aspidochirotida</taxon>
        <taxon>Holothuriidae</taxon>
        <taxon>Holothuria</taxon>
    </lineage>
</organism>
<dbReference type="FunFam" id="3.40.50.300:FF:000514">
    <property type="entry name" value="Ribosome-releasing factor 2, mitochondrial"/>
    <property type="match status" value="1"/>
</dbReference>
<keyword evidence="2" id="KW-0648">Protein biosynthesis</keyword>
<dbReference type="Gene3D" id="3.30.230.10">
    <property type="match status" value="1"/>
</dbReference>
<dbReference type="InterPro" id="IPR041095">
    <property type="entry name" value="EFG_II"/>
</dbReference>
<keyword evidence="7" id="KW-1185">Reference proteome</keyword>
<dbReference type="GO" id="GO:0003924">
    <property type="term" value="F:GTPase activity"/>
    <property type="evidence" value="ECO:0007669"/>
    <property type="project" value="InterPro"/>
</dbReference>
<dbReference type="SUPFAM" id="SSF50447">
    <property type="entry name" value="Translation proteins"/>
    <property type="match status" value="1"/>
</dbReference>
<dbReference type="GO" id="GO:0032543">
    <property type="term" value="P:mitochondrial translation"/>
    <property type="evidence" value="ECO:0007669"/>
    <property type="project" value="TreeGrafter"/>
</dbReference>
<dbReference type="Pfam" id="PF03764">
    <property type="entry name" value="EFG_IV"/>
    <property type="match status" value="1"/>
</dbReference>
<protein>
    <submittedName>
        <fullName evidence="6">Ribosome-releasing factor 2, mitochondrial</fullName>
    </submittedName>
</protein>
<dbReference type="PROSITE" id="PS51722">
    <property type="entry name" value="G_TR_2"/>
    <property type="match status" value="1"/>
</dbReference>
<dbReference type="InterPro" id="IPR005517">
    <property type="entry name" value="Transl_elong_EFG/EF2_IV"/>
</dbReference>
<evidence type="ECO:0000259" key="5">
    <source>
        <dbReference type="PROSITE" id="PS51722"/>
    </source>
</evidence>
<evidence type="ECO:0000256" key="3">
    <source>
        <dbReference type="ARBA" id="ARBA00023128"/>
    </source>
</evidence>
<dbReference type="PRINTS" id="PR00315">
    <property type="entry name" value="ELONGATNFCT"/>
</dbReference>
<dbReference type="InterPro" id="IPR014721">
    <property type="entry name" value="Ribsml_uS5_D2-typ_fold_subgr"/>
</dbReference>
<proteinExistence type="predicted"/>
<accession>A0A9Q1BLW9</accession>
<dbReference type="NCBIfam" id="TIGR00231">
    <property type="entry name" value="small_GTP"/>
    <property type="match status" value="1"/>
</dbReference>
<dbReference type="Pfam" id="PF22042">
    <property type="entry name" value="EF-G_D2"/>
    <property type="match status" value="1"/>
</dbReference>
<dbReference type="FunFam" id="3.30.70.240:FF:000001">
    <property type="entry name" value="Elongation factor G"/>
    <property type="match status" value="1"/>
</dbReference>
<dbReference type="Gene3D" id="3.30.70.240">
    <property type="match status" value="1"/>
</dbReference>
<dbReference type="Proteomes" id="UP001152320">
    <property type="component" value="Chromosome 14"/>
</dbReference>
<dbReference type="SUPFAM" id="SSF54211">
    <property type="entry name" value="Ribosomal protein S5 domain 2-like"/>
    <property type="match status" value="1"/>
</dbReference>
<dbReference type="InterPro" id="IPR053905">
    <property type="entry name" value="EF-G-like_DII"/>
</dbReference>
<dbReference type="Gene3D" id="2.40.30.10">
    <property type="entry name" value="Translation factors"/>
    <property type="match status" value="1"/>
</dbReference>
<dbReference type="PANTHER" id="PTHR43261">
    <property type="entry name" value="TRANSLATION ELONGATION FACTOR G-RELATED"/>
    <property type="match status" value="1"/>
</dbReference>
<dbReference type="GO" id="GO:0005525">
    <property type="term" value="F:GTP binding"/>
    <property type="evidence" value="ECO:0007669"/>
    <property type="project" value="UniProtKB-KW"/>
</dbReference>
<dbReference type="CDD" id="cd16262">
    <property type="entry name" value="EFG_III"/>
    <property type="match status" value="1"/>
</dbReference>
<feature type="domain" description="Tr-type G" evidence="5">
    <location>
        <begin position="57"/>
        <end position="345"/>
    </location>
</feature>
<dbReference type="AlphaFoldDB" id="A0A9Q1BLW9"/>
<dbReference type="Pfam" id="PF14492">
    <property type="entry name" value="EFG_III"/>
    <property type="match status" value="1"/>
</dbReference>
<dbReference type="OrthoDB" id="198619at2759"/>
<dbReference type="FunFam" id="3.30.70.870:FF:000005">
    <property type="entry name" value="Ribosome-releasing factor 2, mitochondrial"/>
    <property type="match status" value="1"/>
</dbReference>
<dbReference type="InterPro" id="IPR035647">
    <property type="entry name" value="EFG_III/V"/>
</dbReference>
<sequence length="765" mass="84412">MLAVGLLRGWPRASYVLPGTCEGCQLKQKLGMKGSIIRMAYVKGRTDQKGQSKQDLSKIRNIGIMAHIDAGKTTTTERMLYYSGTTKYLGDVDDGDTVTDYMEQERKRGITITSAAVTFFWKDHRINLIDTPGHVDFTVEVERSLRVLDGAVAVFDASAGVEAQTITVWQQADRYQVPRLAFLNKMDKKGADFDYSIQTIKDKLWAFPLTLQLPLGKEQSFRGLVDLVTMEKVTWHQGPGSSSHGKDFITTPLDATKDSALWEEALNGRLQLVESLADLDDSFADKMLSFDDFDALKIPATELQSAIRRITLNNKAVPVFCGSSLKNKGVQMLMDAVNLYLPSPMERRQEVVQCYKNDLCAYAFKVIHDKQRGPLVFLRVYSGVVKSQGGIYNATQDFTERISRLLWVLADDYREVHHMDAGNIVVAVGLKKTVTGDTLVASQPAFKLATKAYSQGQSEQKKDTPSLPLLEGVTVPQPVFFCTIEPPSQAFQDDLDKALENLQREDPSLHVRTDPDTGQTVLSGMGELHLEIIKDRIHKEYRIEAELGPLQIAYRECIQNRATESALVDRLIGDKQHRSKVTVSVEPLSYLNTPVIVTLANESNTYSEHFQAAVSGAKTACTQGPVIGYPVLGVKITIEGSEVSPGTSNSVVSACATQAVHKAMQSAAGIILEPMMTVEITTGETKLGQVLGDLSKRRAQIKNVESHHGSRVIIARCPLAEMMGYSTKLRSITSGSATCSIEFSCYEVMNSSDQSKLINKITGFL</sequence>
<evidence type="ECO:0000256" key="1">
    <source>
        <dbReference type="ARBA" id="ARBA00022741"/>
    </source>
</evidence>
<keyword evidence="4" id="KW-0342">GTP-binding</keyword>
<dbReference type="SMART" id="SM00838">
    <property type="entry name" value="EFG_C"/>
    <property type="match status" value="1"/>
</dbReference>
<dbReference type="EMBL" id="JAIZAY010000014">
    <property type="protein sequence ID" value="KAJ8028865.1"/>
    <property type="molecule type" value="Genomic_DNA"/>
</dbReference>
<dbReference type="Gene3D" id="3.30.70.870">
    <property type="entry name" value="Elongation Factor G (Translational Gtpase), domain 3"/>
    <property type="match status" value="1"/>
</dbReference>
<dbReference type="PROSITE" id="PS00301">
    <property type="entry name" value="G_TR_1"/>
    <property type="match status" value="1"/>
</dbReference>
<dbReference type="CDD" id="cd01886">
    <property type="entry name" value="EF-G"/>
    <property type="match status" value="1"/>
</dbReference>
<evidence type="ECO:0000256" key="2">
    <source>
        <dbReference type="ARBA" id="ARBA00022917"/>
    </source>
</evidence>
<dbReference type="GO" id="GO:0032790">
    <property type="term" value="P:ribosome disassembly"/>
    <property type="evidence" value="ECO:0007669"/>
    <property type="project" value="TreeGrafter"/>
</dbReference>
<dbReference type="InterPro" id="IPR031157">
    <property type="entry name" value="G_TR_CS"/>
</dbReference>
<reference evidence="6" key="1">
    <citation type="submission" date="2021-10" db="EMBL/GenBank/DDBJ databases">
        <title>Tropical sea cucumber genome reveals ecological adaptation and Cuvierian tubules defense mechanism.</title>
        <authorList>
            <person name="Chen T."/>
        </authorList>
    </citation>
    <scope>NUCLEOTIDE SEQUENCE</scope>
    <source>
        <strain evidence="6">Nanhai2018</strain>
        <tissue evidence="6">Muscle</tissue>
    </source>
</reference>
<dbReference type="SUPFAM" id="SSF54980">
    <property type="entry name" value="EF-G C-terminal domain-like"/>
    <property type="match status" value="2"/>
</dbReference>
<dbReference type="InterPro" id="IPR009000">
    <property type="entry name" value="Transl_B-barrel_sf"/>
</dbReference>
<name>A0A9Q1BLW9_HOLLE</name>
<dbReference type="GO" id="GO:0005759">
    <property type="term" value="C:mitochondrial matrix"/>
    <property type="evidence" value="ECO:0007669"/>
    <property type="project" value="UniProtKB-ARBA"/>
</dbReference>
<dbReference type="InterPro" id="IPR005225">
    <property type="entry name" value="Small_GTP-bd"/>
</dbReference>
<dbReference type="CDD" id="cd03713">
    <property type="entry name" value="EFG_mtEFG_C"/>
    <property type="match status" value="1"/>
</dbReference>
<dbReference type="InterPro" id="IPR035649">
    <property type="entry name" value="EFG_V"/>
</dbReference>
<dbReference type="SMART" id="SM00889">
    <property type="entry name" value="EFG_IV"/>
    <property type="match status" value="1"/>
</dbReference>
<evidence type="ECO:0000313" key="7">
    <source>
        <dbReference type="Proteomes" id="UP001152320"/>
    </source>
</evidence>
<dbReference type="InterPro" id="IPR027417">
    <property type="entry name" value="P-loop_NTPase"/>
</dbReference>
<evidence type="ECO:0000256" key="4">
    <source>
        <dbReference type="ARBA" id="ARBA00023134"/>
    </source>
</evidence>
<dbReference type="SUPFAM" id="SSF52540">
    <property type="entry name" value="P-loop containing nucleoside triphosphate hydrolases"/>
    <property type="match status" value="1"/>
</dbReference>
<dbReference type="Pfam" id="PF00009">
    <property type="entry name" value="GTP_EFTU"/>
    <property type="match status" value="1"/>
</dbReference>
<keyword evidence="1" id="KW-0547">Nucleotide-binding</keyword>
<dbReference type="InterPro" id="IPR000640">
    <property type="entry name" value="EFG_V-like"/>
</dbReference>
<dbReference type="Pfam" id="PF00679">
    <property type="entry name" value="EFG_C"/>
    <property type="match status" value="1"/>
</dbReference>